<feature type="compositionally biased region" description="Basic and acidic residues" evidence="2">
    <location>
        <begin position="52"/>
        <end position="70"/>
    </location>
</feature>
<reference evidence="3 4" key="1">
    <citation type="journal article" date="2013" name="PLoS Genet.">
        <title>The genome and development-dependent transcriptomes of Pyronema confluens: a window into fungal evolution.</title>
        <authorList>
            <person name="Traeger S."/>
            <person name="Altegoer F."/>
            <person name="Freitag M."/>
            <person name="Gabaldon T."/>
            <person name="Kempken F."/>
            <person name="Kumar A."/>
            <person name="Marcet-Houben M."/>
            <person name="Poggeler S."/>
            <person name="Stajich J.E."/>
            <person name="Nowrousian M."/>
        </authorList>
    </citation>
    <scope>NUCLEOTIDE SEQUENCE [LARGE SCALE GENOMIC DNA]</scope>
    <source>
        <strain evidence="4">CBS 100304</strain>
        <tissue evidence="3">Vegetative mycelium</tissue>
    </source>
</reference>
<feature type="region of interest" description="Disordered" evidence="2">
    <location>
        <begin position="39"/>
        <end position="70"/>
    </location>
</feature>
<keyword evidence="1" id="KW-0175">Coiled coil</keyword>
<evidence type="ECO:0000256" key="2">
    <source>
        <dbReference type="SAM" id="MobiDB-lite"/>
    </source>
</evidence>
<protein>
    <submittedName>
        <fullName evidence="3">Uncharacterized protein</fullName>
    </submittedName>
</protein>
<feature type="coiled-coil region" evidence="1">
    <location>
        <begin position="8"/>
        <end position="35"/>
    </location>
</feature>
<evidence type="ECO:0000313" key="4">
    <source>
        <dbReference type="Proteomes" id="UP000018144"/>
    </source>
</evidence>
<evidence type="ECO:0000313" key="3">
    <source>
        <dbReference type="EMBL" id="CCX34104.1"/>
    </source>
</evidence>
<proteinExistence type="predicted"/>
<accession>U4LRA0</accession>
<dbReference type="AlphaFoldDB" id="U4LRA0"/>
<organism evidence="3 4">
    <name type="scientific">Pyronema omphalodes (strain CBS 100304)</name>
    <name type="common">Pyronema confluens</name>
    <dbReference type="NCBI Taxonomy" id="1076935"/>
    <lineage>
        <taxon>Eukaryota</taxon>
        <taxon>Fungi</taxon>
        <taxon>Dikarya</taxon>
        <taxon>Ascomycota</taxon>
        <taxon>Pezizomycotina</taxon>
        <taxon>Pezizomycetes</taxon>
        <taxon>Pezizales</taxon>
        <taxon>Pyronemataceae</taxon>
        <taxon>Pyronema</taxon>
    </lineage>
</organism>
<gene>
    <name evidence="3" type="ORF">PCON_02582</name>
</gene>
<name>U4LRA0_PYROM</name>
<dbReference type="Proteomes" id="UP000018144">
    <property type="component" value="Unassembled WGS sequence"/>
</dbReference>
<sequence length="70" mass="7242">MTDQTSSEVDIAAQAKAIEDQLDALESKLAIFLEAYGDDEEPAAAGNGGGSKGEEVRNGETDIKAEKGGK</sequence>
<keyword evidence="4" id="KW-1185">Reference proteome</keyword>
<dbReference type="EMBL" id="HF936296">
    <property type="protein sequence ID" value="CCX34104.1"/>
    <property type="molecule type" value="Genomic_DNA"/>
</dbReference>
<evidence type="ECO:0000256" key="1">
    <source>
        <dbReference type="SAM" id="Coils"/>
    </source>
</evidence>